<evidence type="ECO:0000256" key="4">
    <source>
        <dbReference type="ARBA" id="ARBA00023239"/>
    </source>
</evidence>
<evidence type="ECO:0000256" key="9">
    <source>
        <dbReference type="RuleBase" id="RU362118"/>
    </source>
</evidence>
<comment type="similarity">
    <text evidence="2 9">Belongs to the trans-sulfuration enzymes family.</text>
</comment>
<dbReference type="InterPro" id="IPR015424">
    <property type="entry name" value="PyrdxlP-dep_Trfase"/>
</dbReference>
<dbReference type="InterPro" id="IPR015421">
    <property type="entry name" value="PyrdxlP-dep_Trfase_major"/>
</dbReference>
<dbReference type="SUPFAM" id="SSF53383">
    <property type="entry name" value="PLP-dependent transferases"/>
    <property type="match status" value="1"/>
</dbReference>
<dbReference type="InterPro" id="IPR015422">
    <property type="entry name" value="PyrdxlP-dep_Trfase_small"/>
</dbReference>
<comment type="pathway">
    <text evidence="5">Amino-acid biosynthesis; L-methionine biosynthesis via de novo pathway; L-homocysteine from L-cystathionine: step 1/1.</text>
</comment>
<dbReference type="RefSeq" id="WP_092855169.1">
    <property type="nucleotide sequence ID" value="NZ_FMAH01000049.1"/>
</dbReference>
<evidence type="ECO:0000313" key="11">
    <source>
        <dbReference type="Proteomes" id="UP000199435"/>
    </source>
</evidence>
<dbReference type="OrthoDB" id="9790858at2"/>
<dbReference type="PANTHER" id="PTHR43500:SF1">
    <property type="entry name" value="CYSTATHIONINE BETA-LYASE-RELATED"/>
    <property type="match status" value="1"/>
</dbReference>
<dbReference type="AlphaFoldDB" id="A0A1C3WZN7"/>
<comment type="catalytic activity">
    <reaction evidence="6">
        <text>L,L-cystathionine + H2O = L-homocysteine + pyruvate + NH4(+)</text>
        <dbReference type="Rhea" id="RHEA:13965"/>
        <dbReference type="ChEBI" id="CHEBI:15361"/>
        <dbReference type="ChEBI" id="CHEBI:15377"/>
        <dbReference type="ChEBI" id="CHEBI:28938"/>
        <dbReference type="ChEBI" id="CHEBI:58161"/>
        <dbReference type="ChEBI" id="CHEBI:58199"/>
    </reaction>
</comment>
<dbReference type="STRING" id="411945.GA0061102_104911"/>
<reference evidence="11" key="1">
    <citation type="submission" date="2016-08" db="EMBL/GenBank/DDBJ databases">
        <authorList>
            <person name="Varghese N."/>
            <person name="Submissions Spin"/>
        </authorList>
    </citation>
    <scope>NUCLEOTIDE SEQUENCE [LARGE SCALE GENOMIC DNA]</scope>
    <source>
        <strain evidence="11">HAMBI 2971</strain>
    </source>
</reference>
<dbReference type="GO" id="GO:0047804">
    <property type="term" value="F:cysteine-S-conjugate beta-lyase activity"/>
    <property type="evidence" value="ECO:0007669"/>
    <property type="project" value="UniProtKB-EC"/>
</dbReference>
<dbReference type="Pfam" id="PF01053">
    <property type="entry name" value="Cys_Met_Meta_PP"/>
    <property type="match status" value="1"/>
</dbReference>
<evidence type="ECO:0000256" key="8">
    <source>
        <dbReference type="PIRSR" id="PIRSR001434-2"/>
    </source>
</evidence>
<dbReference type="EMBL" id="FMAH01000049">
    <property type="protein sequence ID" value="SCB45502.1"/>
    <property type="molecule type" value="Genomic_DNA"/>
</dbReference>
<evidence type="ECO:0000256" key="3">
    <source>
        <dbReference type="ARBA" id="ARBA00022898"/>
    </source>
</evidence>
<accession>A0A1C3WZN7</accession>
<dbReference type="PROSITE" id="PS00868">
    <property type="entry name" value="CYS_MET_METAB_PP"/>
    <property type="match status" value="1"/>
</dbReference>
<organism evidence="10 11">
    <name type="scientific">Rhizobium miluonense</name>
    <dbReference type="NCBI Taxonomy" id="411945"/>
    <lineage>
        <taxon>Bacteria</taxon>
        <taxon>Pseudomonadati</taxon>
        <taxon>Pseudomonadota</taxon>
        <taxon>Alphaproteobacteria</taxon>
        <taxon>Hyphomicrobiales</taxon>
        <taxon>Rhizobiaceae</taxon>
        <taxon>Rhizobium/Agrobacterium group</taxon>
        <taxon>Rhizobium</taxon>
    </lineage>
</organism>
<dbReference type="GO" id="GO:0019450">
    <property type="term" value="P:L-cysteine catabolic process to pyruvate"/>
    <property type="evidence" value="ECO:0007669"/>
    <property type="project" value="TreeGrafter"/>
</dbReference>
<evidence type="ECO:0000256" key="5">
    <source>
        <dbReference type="ARBA" id="ARBA00046315"/>
    </source>
</evidence>
<comment type="cofactor">
    <cofactor evidence="1 9">
        <name>pyridoxal 5'-phosphate</name>
        <dbReference type="ChEBI" id="CHEBI:597326"/>
    </cofactor>
</comment>
<evidence type="ECO:0000256" key="2">
    <source>
        <dbReference type="ARBA" id="ARBA00009077"/>
    </source>
</evidence>
<dbReference type="InterPro" id="IPR000277">
    <property type="entry name" value="Cys/Met-Metab_PyrdxlP-dep_enz"/>
</dbReference>
<dbReference type="GO" id="GO:0019346">
    <property type="term" value="P:transsulfuration"/>
    <property type="evidence" value="ECO:0007669"/>
    <property type="project" value="InterPro"/>
</dbReference>
<evidence type="ECO:0000256" key="7">
    <source>
        <dbReference type="ARBA" id="ARBA00047625"/>
    </source>
</evidence>
<comment type="catalytic activity">
    <reaction evidence="7">
        <text>an S-substituted L-cysteine + H2O = a thiol + pyruvate + NH4(+)</text>
        <dbReference type="Rhea" id="RHEA:18121"/>
        <dbReference type="ChEBI" id="CHEBI:15361"/>
        <dbReference type="ChEBI" id="CHEBI:15377"/>
        <dbReference type="ChEBI" id="CHEBI:28938"/>
        <dbReference type="ChEBI" id="CHEBI:29256"/>
        <dbReference type="ChEBI" id="CHEBI:58717"/>
        <dbReference type="EC" id="4.4.1.13"/>
    </reaction>
</comment>
<dbReference type="Gene3D" id="3.90.1150.10">
    <property type="entry name" value="Aspartate Aminotransferase, domain 1"/>
    <property type="match status" value="1"/>
</dbReference>
<protein>
    <submittedName>
        <fullName evidence="10">Cystathionine beta-lyase</fullName>
    </submittedName>
</protein>
<dbReference type="FunFam" id="3.40.640.10:FF:000046">
    <property type="entry name" value="Cystathionine gamma-lyase"/>
    <property type="match status" value="1"/>
</dbReference>
<evidence type="ECO:0000256" key="1">
    <source>
        <dbReference type="ARBA" id="ARBA00001933"/>
    </source>
</evidence>
<dbReference type="InterPro" id="IPR054542">
    <property type="entry name" value="Cys_met_metab_PP"/>
</dbReference>
<dbReference type="InterPro" id="IPR006233">
    <property type="entry name" value="Cys_b_lyase_bac"/>
</dbReference>
<dbReference type="Proteomes" id="UP000199435">
    <property type="component" value="Unassembled WGS sequence"/>
</dbReference>
<evidence type="ECO:0000256" key="6">
    <source>
        <dbReference type="ARBA" id="ARBA00047517"/>
    </source>
</evidence>
<proteinExistence type="inferred from homology"/>
<gene>
    <name evidence="10" type="ORF">GA0061102_104911</name>
</gene>
<dbReference type="Gene3D" id="3.40.640.10">
    <property type="entry name" value="Type I PLP-dependent aspartate aminotransferase-like (Major domain)"/>
    <property type="match status" value="1"/>
</dbReference>
<dbReference type="PANTHER" id="PTHR43500">
    <property type="entry name" value="CYSTATHIONINE BETA-LYASE-RELATED"/>
    <property type="match status" value="1"/>
</dbReference>
<keyword evidence="4 10" id="KW-0456">Lyase</keyword>
<keyword evidence="3 8" id="KW-0663">Pyridoxal phosphate</keyword>
<dbReference type="GO" id="GO:0030170">
    <property type="term" value="F:pyridoxal phosphate binding"/>
    <property type="evidence" value="ECO:0007669"/>
    <property type="project" value="InterPro"/>
</dbReference>
<keyword evidence="11" id="KW-1185">Reference proteome</keyword>
<sequence>MRDKTICVKRPKVSADGFASLSTGVHRASTIVFDSAEDYANRAARGPDGYTYGLMGTPTTRALEAAITELEKASRTVLVPSGQAAVSLVFLSVLKPGDTVLVSESAYPPVIDFCEEYLKPRGIVHRLYDPTIGAGITDLFDDTVKLVWMESPGSTTMEVQDIPAIVSAAKSRGIYTGCDNTWATPLLFKPLQHGVDFSAMALTKYVGGHSDLLLGSVAVADYELFKHLKRILSLFGVTVSPDECSLALRGLETMGVRMAHSGRAALEFARNIRDIAGPGSVLHPALPECMGHDIWARDFKGASGVFTIVVPAAKKSRIDQLLTAAETFSIGASWGGTHSLFAPMTIKRAALQNTDQPIYLRVSIGLEDEADLWDDLVPIANAIAS</sequence>
<feature type="modified residue" description="N6-(pyridoxal phosphate)lysine" evidence="8">
    <location>
        <position position="204"/>
    </location>
</feature>
<evidence type="ECO:0000313" key="10">
    <source>
        <dbReference type="EMBL" id="SCB45502.1"/>
    </source>
</evidence>
<dbReference type="PIRSF" id="PIRSF001434">
    <property type="entry name" value="CGS"/>
    <property type="match status" value="1"/>
</dbReference>
<name>A0A1C3WZN7_9HYPH</name>